<evidence type="ECO:0000256" key="2">
    <source>
        <dbReference type="ARBA" id="ARBA00022980"/>
    </source>
</evidence>
<dbReference type="GO" id="GO:0022625">
    <property type="term" value="C:cytosolic large ribosomal subunit"/>
    <property type="evidence" value="ECO:0007669"/>
    <property type="project" value="TreeGrafter"/>
</dbReference>
<dbReference type="AlphaFoldDB" id="A0A2V1DXT8"/>
<accession>A0A2V1DXT8</accession>
<reference evidence="6 7" key="1">
    <citation type="journal article" date="2018" name="Sci. Rep.">
        <title>Comparative genomics provides insights into the lifestyle and reveals functional heterogeneity of dark septate endophytic fungi.</title>
        <authorList>
            <person name="Knapp D.G."/>
            <person name="Nemeth J.B."/>
            <person name="Barry K."/>
            <person name="Hainaut M."/>
            <person name="Henrissat B."/>
            <person name="Johnson J."/>
            <person name="Kuo A."/>
            <person name="Lim J.H.P."/>
            <person name="Lipzen A."/>
            <person name="Nolan M."/>
            <person name="Ohm R.A."/>
            <person name="Tamas L."/>
            <person name="Grigoriev I.V."/>
            <person name="Spatafora J.W."/>
            <person name="Nagy L.G."/>
            <person name="Kovacs G.M."/>
        </authorList>
    </citation>
    <scope>NUCLEOTIDE SEQUENCE [LARGE SCALE GENOMIC DNA]</scope>
    <source>
        <strain evidence="6 7">DSE2036</strain>
    </source>
</reference>
<keyword evidence="3 4" id="KW-0687">Ribonucleoprotein</keyword>
<dbReference type="OrthoDB" id="2436667at2759"/>
<dbReference type="InterPro" id="IPR049633">
    <property type="entry name" value="Ribosomal_eL6_CS"/>
</dbReference>
<evidence type="ECO:0000313" key="7">
    <source>
        <dbReference type="Proteomes" id="UP000244855"/>
    </source>
</evidence>
<dbReference type="GO" id="GO:0003723">
    <property type="term" value="F:RNA binding"/>
    <property type="evidence" value="ECO:0007669"/>
    <property type="project" value="TreeGrafter"/>
</dbReference>
<dbReference type="GO" id="GO:0003735">
    <property type="term" value="F:structural constituent of ribosome"/>
    <property type="evidence" value="ECO:0007669"/>
    <property type="project" value="InterPro"/>
</dbReference>
<dbReference type="InterPro" id="IPR041997">
    <property type="entry name" value="Ribosomal_eL6_KOW"/>
</dbReference>
<feature type="region of interest" description="Disordered" evidence="5">
    <location>
        <begin position="1"/>
        <end position="46"/>
    </location>
</feature>
<dbReference type="InterPro" id="IPR014722">
    <property type="entry name" value="Rib_uL2_dom2"/>
</dbReference>
<evidence type="ECO:0000256" key="4">
    <source>
        <dbReference type="RuleBase" id="RU000662"/>
    </source>
</evidence>
<dbReference type="GO" id="GO:0000027">
    <property type="term" value="P:ribosomal large subunit assembly"/>
    <property type="evidence" value="ECO:0007669"/>
    <property type="project" value="TreeGrafter"/>
</dbReference>
<feature type="compositionally biased region" description="Basic residues" evidence="5">
    <location>
        <begin position="36"/>
        <end position="46"/>
    </location>
</feature>
<gene>
    <name evidence="6" type="ORF">DM02DRAFT_521250</name>
</gene>
<dbReference type="InterPro" id="IPR008991">
    <property type="entry name" value="Translation_prot_SH3-like_sf"/>
</dbReference>
<dbReference type="CDD" id="cd13156">
    <property type="entry name" value="KOW_RPL6"/>
    <property type="match status" value="1"/>
</dbReference>
<name>A0A2V1DXT8_9PLEO</name>
<sequence length="199" mass="22108">MSESQTKKFAKGERTIPHPSQKASKFYPAEDSQVPKKARKSIRPAKVRPSLAPGTVVILLAGRFRGKRVVLLKHLEQGVLLVTGPFKVNGVPLRRVNARYVIATSTKVDISGVGEDVLKKASESGYFTKDKESKKTGEDAFFKQGEKPQKKETSKDRVEDQKAVDKALLANIKKEAHLIDYLSSTFSLRSSDRPHAMVF</sequence>
<dbReference type="Pfam" id="PF01159">
    <property type="entry name" value="Ribosomal_L6e"/>
    <property type="match status" value="1"/>
</dbReference>
<dbReference type="PANTHER" id="PTHR10715">
    <property type="entry name" value="60S RIBOSOMAL PROTEIN L6"/>
    <property type="match status" value="1"/>
</dbReference>
<evidence type="ECO:0000256" key="1">
    <source>
        <dbReference type="ARBA" id="ARBA00010592"/>
    </source>
</evidence>
<dbReference type="STRING" id="97972.A0A2V1DXT8"/>
<dbReference type="SUPFAM" id="SSF50104">
    <property type="entry name" value="Translation proteins SH3-like domain"/>
    <property type="match status" value="1"/>
</dbReference>
<dbReference type="GO" id="GO:0002181">
    <property type="term" value="P:cytoplasmic translation"/>
    <property type="evidence" value="ECO:0007669"/>
    <property type="project" value="TreeGrafter"/>
</dbReference>
<dbReference type="PANTHER" id="PTHR10715:SF0">
    <property type="entry name" value="LARGE RIBOSOMAL SUBUNIT PROTEIN EL6"/>
    <property type="match status" value="1"/>
</dbReference>
<dbReference type="FunFam" id="2.30.30.30:FF:000014">
    <property type="entry name" value="60S ribosomal protein L6"/>
    <property type="match status" value="1"/>
</dbReference>
<evidence type="ECO:0000256" key="5">
    <source>
        <dbReference type="SAM" id="MobiDB-lite"/>
    </source>
</evidence>
<dbReference type="EMBL" id="KZ805334">
    <property type="protein sequence ID" value="PVI03163.1"/>
    <property type="molecule type" value="Genomic_DNA"/>
</dbReference>
<comment type="similarity">
    <text evidence="1 4">Belongs to the eukaryotic ribosomal protein eL6 family.</text>
</comment>
<dbReference type="InterPro" id="IPR000915">
    <property type="entry name" value="60S_ribosomal_eL6"/>
</dbReference>
<dbReference type="PROSITE" id="PS01170">
    <property type="entry name" value="RIBOSOMAL_L6E"/>
    <property type="match status" value="1"/>
</dbReference>
<keyword evidence="7" id="KW-1185">Reference proteome</keyword>
<proteinExistence type="inferred from homology"/>
<evidence type="ECO:0000313" key="6">
    <source>
        <dbReference type="EMBL" id="PVI03163.1"/>
    </source>
</evidence>
<dbReference type="Proteomes" id="UP000244855">
    <property type="component" value="Unassembled WGS sequence"/>
</dbReference>
<evidence type="ECO:0000256" key="3">
    <source>
        <dbReference type="ARBA" id="ARBA00023274"/>
    </source>
</evidence>
<dbReference type="Gene3D" id="2.30.30.30">
    <property type="match status" value="1"/>
</dbReference>
<protein>
    <recommendedName>
        <fullName evidence="4">60S ribosomal protein L6</fullName>
    </recommendedName>
</protein>
<organism evidence="6 7">
    <name type="scientific">Periconia macrospinosa</name>
    <dbReference type="NCBI Taxonomy" id="97972"/>
    <lineage>
        <taxon>Eukaryota</taxon>
        <taxon>Fungi</taxon>
        <taxon>Dikarya</taxon>
        <taxon>Ascomycota</taxon>
        <taxon>Pezizomycotina</taxon>
        <taxon>Dothideomycetes</taxon>
        <taxon>Pleosporomycetidae</taxon>
        <taxon>Pleosporales</taxon>
        <taxon>Massarineae</taxon>
        <taxon>Periconiaceae</taxon>
        <taxon>Periconia</taxon>
    </lineage>
</organism>
<keyword evidence="2 4" id="KW-0689">Ribosomal protein</keyword>